<name>A0A9N9PNF9_9GLOM</name>
<feature type="non-terminal residue" evidence="1">
    <location>
        <position position="1"/>
    </location>
</feature>
<evidence type="ECO:0000313" key="1">
    <source>
        <dbReference type="EMBL" id="CAG8839314.1"/>
    </source>
</evidence>
<accession>A0A9N9PNF9</accession>
<dbReference type="EMBL" id="CAJVQA010086780">
    <property type="protein sequence ID" value="CAG8839314.1"/>
    <property type="molecule type" value="Genomic_DNA"/>
</dbReference>
<evidence type="ECO:0000313" key="2">
    <source>
        <dbReference type="Proteomes" id="UP000789759"/>
    </source>
</evidence>
<reference evidence="1" key="1">
    <citation type="submission" date="2021-06" db="EMBL/GenBank/DDBJ databases">
        <authorList>
            <person name="Kallberg Y."/>
            <person name="Tangrot J."/>
            <person name="Rosling A."/>
        </authorList>
    </citation>
    <scope>NUCLEOTIDE SEQUENCE</scope>
    <source>
        <strain evidence="1">FL966</strain>
    </source>
</reference>
<feature type="non-terminal residue" evidence="1">
    <location>
        <position position="134"/>
    </location>
</feature>
<dbReference type="AlphaFoldDB" id="A0A9N9PNF9"/>
<comment type="caution">
    <text evidence="1">The sequence shown here is derived from an EMBL/GenBank/DDBJ whole genome shotgun (WGS) entry which is preliminary data.</text>
</comment>
<protein>
    <submittedName>
        <fullName evidence="1">13828_t:CDS:1</fullName>
    </submittedName>
</protein>
<gene>
    <name evidence="1" type="ORF">CPELLU_LOCUS21840</name>
</gene>
<dbReference type="OrthoDB" id="2362532at2759"/>
<organism evidence="1 2">
    <name type="scientific">Cetraspora pellucida</name>
    <dbReference type="NCBI Taxonomy" id="1433469"/>
    <lineage>
        <taxon>Eukaryota</taxon>
        <taxon>Fungi</taxon>
        <taxon>Fungi incertae sedis</taxon>
        <taxon>Mucoromycota</taxon>
        <taxon>Glomeromycotina</taxon>
        <taxon>Glomeromycetes</taxon>
        <taxon>Diversisporales</taxon>
        <taxon>Gigasporaceae</taxon>
        <taxon>Cetraspora</taxon>
    </lineage>
</organism>
<dbReference type="Proteomes" id="UP000789759">
    <property type="component" value="Unassembled WGS sequence"/>
</dbReference>
<keyword evidence="2" id="KW-1185">Reference proteome</keyword>
<proteinExistence type="predicted"/>
<sequence length="134" mass="15459">TQRFCHQGRSNIVQRIKNTIHSEFSDLVKPKTGNRQVMHEEERKFKEADITKESYLKLNQPVDANDNPHYTYLNLIIDRTFADPNTEKNSIAFGIAVALNYHDPSKGISMVPSEVAERMNHILEKMQVSDCEEL</sequence>